<feature type="transmembrane region" description="Helical" evidence="8">
    <location>
        <begin position="190"/>
        <end position="211"/>
    </location>
</feature>
<evidence type="ECO:0000313" key="11">
    <source>
        <dbReference type="Proteomes" id="UP000548476"/>
    </source>
</evidence>
<feature type="transmembrane region" description="Helical" evidence="8">
    <location>
        <begin position="458"/>
        <end position="476"/>
    </location>
</feature>
<sequence>MASRLEKLWPPLIALAASTALFYVGTGFRPVSILTWVAPLPVLWLATRVGTPVAVPVAGLAWFLGSSNTWAYYLDSYDVPLPIALGILVGCALLFALSVWLFRALAVPGRVVLASLAAPALWTGASFLIGKVSPVGVIGQLMTTQTDLPATLQLASVTGGWGVEFLVLFVPAGIAAAVSHGIPRSRRIRAAVVTGAVLVLALGFGIARMSADPGESRNVALLVRDNAAWAPDVALPEGAEAVAAYAAQIAALPAEVDLVVLPEGAFSAFDDTLGELTGPLGTVAAEHGVDIVAGLILFEDGGPDRGGTKWNTAIAIPASGTPSVYRMWNANTDGSKLSRGGELAFVPGGGTLALGVCRDVNFPDPAASYAEAGARMWLLPAQDQVVNGRQHAVAGVLRAMEHGMSLAWSSKLGTLMLTDAYGRILAEADADKTHDFVTVVAEVPAGPGATFYTRTGDWFPWGCAGLAAGAFALVLWGRRGRSGA</sequence>
<evidence type="ECO:0000256" key="3">
    <source>
        <dbReference type="ARBA" id="ARBA00022679"/>
    </source>
</evidence>
<keyword evidence="6 8" id="KW-0472">Membrane</keyword>
<reference evidence="10 11" key="1">
    <citation type="submission" date="2020-08" db="EMBL/GenBank/DDBJ databases">
        <title>Genomic Encyclopedia of Type Strains, Phase IV (KMG-IV): sequencing the most valuable type-strain genomes for metagenomic binning, comparative biology and taxonomic classification.</title>
        <authorList>
            <person name="Goeker M."/>
        </authorList>
    </citation>
    <scope>NUCLEOTIDE SEQUENCE [LARGE SCALE GENOMIC DNA]</scope>
    <source>
        <strain evidence="10 11">YIM 65646</strain>
    </source>
</reference>
<gene>
    <name evidence="10" type="ORF">HNR73_002942</name>
</gene>
<dbReference type="Pfam" id="PF20154">
    <property type="entry name" value="LNT_N"/>
    <property type="match status" value="1"/>
</dbReference>
<evidence type="ECO:0000256" key="4">
    <source>
        <dbReference type="ARBA" id="ARBA00022692"/>
    </source>
</evidence>
<dbReference type="RefSeq" id="WP_184787961.1">
    <property type="nucleotide sequence ID" value="NZ_BONT01000007.1"/>
</dbReference>
<dbReference type="EC" id="2.3.1.-" evidence="10"/>
<comment type="caution">
    <text evidence="10">The sequence shown here is derived from an EMBL/GenBank/DDBJ whole genome shotgun (WGS) entry which is preliminary data.</text>
</comment>
<keyword evidence="10" id="KW-0449">Lipoprotein</keyword>
<feature type="transmembrane region" description="Helical" evidence="8">
    <location>
        <begin position="150"/>
        <end position="178"/>
    </location>
</feature>
<dbReference type="SUPFAM" id="SSF56317">
    <property type="entry name" value="Carbon-nitrogen hydrolase"/>
    <property type="match status" value="1"/>
</dbReference>
<evidence type="ECO:0000313" key="10">
    <source>
        <dbReference type="EMBL" id="MBB6035085.1"/>
    </source>
</evidence>
<dbReference type="GO" id="GO:0005886">
    <property type="term" value="C:plasma membrane"/>
    <property type="evidence" value="ECO:0007669"/>
    <property type="project" value="UniProtKB-SubCell"/>
</dbReference>
<dbReference type="InterPro" id="IPR036526">
    <property type="entry name" value="C-N_Hydrolase_sf"/>
</dbReference>
<comment type="subcellular location">
    <subcellularLocation>
        <location evidence="1">Cell membrane</location>
        <topology evidence="1">Multi-pass membrane protein</topology>
    </subcellularLocation>
</comment>
<dbReference type="InterPro" id="IPR004563">
    <property type="entry name" value="Apolipo_AcylTrfase"/>
</dbReference>
<keyword evidence="2" id="KW-1003">Cell membrane</keyword>
<keyword evidence="7 10" id="KW-0012">Acyltransferase</keyword>
<keyword evidence="4 8" id="KW-0812">Transmembrane</keyword>
<evidence type="ECO:0000256" key="7">
    <source>
        <dbReference type="ARBA" id="ARBA00023315"/>
    </source>
</evidence>
<evidence type="ECO:0000256" key="6">
    <source>
        <dbReference type="ARBA" id="ARBA00023136"/>
    </source>
</evidence>
<keyword evidence="5 8" id="KW-1133">Transmembrane helix</keyword>
<dbReference type="InterPro" id="IPR045378">
    <property type="entry name" value="LNT_N"/>
</dbReference>
<evidence type="ECO:0000256" key="1">
    <source>
        <dbReference type="ARBA" id="ARBA00004651"/>
    </source>
</evidence>
<name>A0A841FH83_9ACTN</name>
<dbReference type="Gene3D" id="3.60.110.10">
    <property type="entry name" value="Carbon-nitrogen hydrolase"/>
    <property type="match status" value="1"/>
</dbReference>
<dbReference type="GO" id="GO:0042158">
    <property type="term" value="P:lipoprotein biosynthetic process"/>
    <property type="evidence" value="ECO:0007669"/>
    <property type="project" value="InterPro"/>
</dbReference>
<dbReference type="PANTHER" id="PTHR38686:SF1">
    <property type="entry name" value="APOLIPOPROTEIN N-ACYLTRANSFERASE"/>
    <property type="match status" value="1"/>
</dbReference>
<proteinExistence type="predicted"/>
<dbReference type="GO" id="GO:0016410">
    <property type="term" value="F:N-acyltransferase activity"/>
    <property type="evidence" value="ECO:0007669"/>
    <property type="project" value="InterPro"/>
</dbReference>
<dbReference type="PROSITE" id="PS50263">
    <property type="entry name" value="CN_HYDROLASE"/>
    <property type="match status" value="1"/>
</dbReference>
<feature type="transmembrane region" description="Helical" evidence="8">
    <location>
        <begin position="83"/>
        <end position="102"/>
    </location>
</feature>
<feature type="domain" description="CN hydrolase" evidence="9">
    <location>
        <begin position="223"/>
        <end position="445"/>
    </location>
</feature>
<dbReference type="PANTHER" id="PTHR38686">
    <property type="entry name" value="APOLIPOPROTEIN N-ACYLTRANSFERASE"/>
    <property type="match status" value="1"/>
</dbReference>
<dbReference type="AlphaFoldDB" id="A0A841FH83"/>
<evidence type="ECO:0000256" key="5">
    <source>
        <dbReference type="ARBA" id="ARBA00022989"/>
    </source>
</evidence>
<feature type="transmembrane region" description="Helical" evidence="8">
    <location>
        <begin position="43"/>
        <end position="63"/>
    </location>
</feature>
<keyword evidence="3 10" id="KW-0808">Transferase</keyword>
<dbReference type="EMBL" id="JACHGT010000006">
    <property type="protein sequence ID" value="MBB6035085.1"/>
    <property type="molecule type" value="Genomic_DNA"/>
</dbReference>
<evidence type="ECO:0000259" key="9">
    <source>
        <dbReference type="PROSITE" id="PS50263"/>
    </source>
</evidence>
<evidence type="ECO:0000256" key="8">
    <source>
        <dbReference type="SAM" id="Phobius"/>
    </source>
</evidence>
<evidence type="ECO:0000256" key="2">
    <source>
        <dbReference type="ARBA" id="ARBA00022475"/>
    </source>
</evidence>
<dbReference type="Proteomes" id="UP000548476">
    <property type="component" value="Unassembled WGS sequence"/>
</dbReference>
<accession>A0A841FH83</accession>
<protein>
    <submittedName>
        <fullName evidence="10">Apolipoprotein N-acyltransferase</fullName>
        <ecNumber evidence="10">2.3.1.-</ecNumber>
    </submittedName>
</protein>
<feature type="transmembrane region" description="Helical" evidence="8">
    <location>
        <begin position="12"/>
        <end position="31"/>
    </location>
</feature>
<dbReference type="InterPro" id="IPR003010">
    <property type="entry name" value="C-N_Hydrolase"/>
</dbReference>
<organism evidence="10 11">
    <name type="scientific">Phytomonospora endophytica</name>
    <dbReference type="NCBI Taxonomy" id="714109"/>
    <lineage>
        <taxon>Bacteria</taxon>
        <taxon>Bacillati</taxon>
        <taxon>Actinomycetota</taxon>
        <taxon>Actinomycetes</taxon>
        <taxon>Micromonosporales</taxon>
        <taxon>Micromonosporaceae</taxon>
        <taxon>Phytomonospora</taxon>
    </lineage>
</organism>
<feature type="transmembrane region" description="Helical" evidence="8">
    <location>
        <begin position="111"/>
        <end position="130"/>
    </location>
</feature>
<keyword evidence="11" id="KW-1185">Reference proteome</keyword>
<dbReference type="Pfam" id="PF00795">
    <property type="entry name" value="CN_hydrolase"/>
    <property type="match status" value="1"/>
</dbReference>